<organism evidence="1">
    <name type="scientific">Tanacetum cinerariifolium</name>
    <name type="common">Dalmatian daisy</name>
    <name type="synonym">Chrysanthemum cinerariifolium</name>
    <dbReference type="NCBI Taxonomy" id="118510"/>
    <lineage>
        <taxon>Eukaryota</taxon>
        <taxon>Viridiplantae</taxon>
        <taxon>Streptophyta</taxon>
        <taxon>Embryophyta</taxon>
        <taxon>Tracheophyta</taxon>
        <taxon>Spermatophyta</taxon>
        <taxon>Magnoliopsida</taxon>
        <taxon>eudicotyledons</taxon>
        <taxon>Gunneridae</taxon>
        <taxon>Pentapetalae</taxon>
        <taxon>asterids</taxon>
        <taxon>campanulids</taxon>
        <taxon>Asterales</taxon>
        <taxon>Asteraceae</taxon>
        <taxon>Asteroideae</taxon>
        <taxon>Anthemideae</taxon>
        <taxon>Anthemidinae</taxon>
        <taxon>Tanacetum</taxon>
    </lineage>
</organism>
<proteinExistence type="predicted"/>
<dbReference type="AlphaFoldDB" id="A0A6L2NFY8"/>
<accession>A0A6L2NFY8</accession>
<evidence type="ECO:0000313" key="1">
    <source>
        <dbReference type="EMBL" id="GEU83555.1"/>
    </source>
</evidence>
<gene>
    <name evidence="1" type="ORF">Tci_055533</name>
</gene>
<reference evidence="1" key="1">
    <citation type="journal article" date="2019" name="Sci. Rep.">
        <title>Draft genome of Tanacetum cinerariifolium, the natural source of mosquito coil.</title>
        <authorList>
            <person name="Yamashiro T."/>
            <person name="Shiraishi A."/>
            <person name="Satake H."/>
            <person name="Nakayama K."/>
        </authorList>
    </citation>
    <scope>NUCLEOTIDE SEQUENCE</scope>
</reference>
<comment type="caution">
    <text evidence="1">The sequence shown here is derived from an EMBL/GenBank/DDBJ whole genome shotgun (WGS) entry which is preliminary data.</text>
</comment>
<name>A0A6L2NFY8_TANCI</name>
<dbReference type="EMBL" id="BKCJ010008704">
    <property type="protein sequence ID" value="GEU83555.1"/>
    <property type="molecule type" value="Genomic_DNA"/>
</dbReference>
<sequence length="143" mass="15823">MMQQQGGHYMQQHQQAQQMSLQALMAARSSILYSQQQYSALQQQAMHNHLGMSSSVGLHMLQKDSNNTAGGGGHFASFDSWNWGLSCRVVKVAGNVLATEENIPAAENRKESIFYNNSIHGIGVSVVESITYRFDSWNSGLSR</sequence>
<protein>
    <submittedName>
        <fullName evidence="1">GRF1-interacting factor 1</fullName>
    </submittedName>
</protein>